<evidence type="ECO:0000313" key="5">
    <source>
        <dbReference type="EMBL" id="TDQ60473.1"/>
    </source>
</evidence>
<dbReference type="AlphaFoldDB" id="A0A4R6VCF0"/>
<dbReference type="PANTHER" id="PTHR43537:SF5">
    <property type="entry name" value="UXU OPERON TRANSCRIPTIONAL REGULATOR"/>
    <property type="match status" value="1"/>
</dbReference>
<dbReference type="Proteomes" id="UP000295391">
    <property type="component" value="Unassembled WGS sequence"/>
</dbReference>
<dbReference type="InterPro" id="IPR000524">
    <property type="entry name" value="Tscrpt_reg_HTH_GntR"/>
</dbReference>
<dbReference type="InterPro" id="IPR036390">
    <property type="entry name" value="WH_DNA-bd_sf"/>
</dbReference>
<accession>A0A4R6VCF0</accession>
<dbReference type="GO" id="GO:0003677">
    <property type="term" value="F:DNA binding"/>
    <property type="evidence" value="ECO:0007669"/>
    <property type="project" value="UniProtKB-KW"/>
</dbReference>
<reference evidence="5 6" key="1">
    <citation type="submission" date="2019-03" db="EMBL/GenBank/DDBJ databases">
        <title>Genomic Encyclopedia of Type Strains, Phase III (KMG-III): the genomes of soil and plant-associated and newly described type strains.</title>
        <authorList>
            <person name="Whitman W."/>
        </authorList>
    </citation>
    <scope>NUCLEOTIDE SEQUENCE [LARGE SCALE GENOMIC DNA]</scope>
    <source>
        <strain evidence="5 6">CGMCC 1.7002</strain>
    </source>
</reference>
<keyword evidence="1" id="KW-0805">Transcription regulation</keyword>
<dbReference type="InterPro" id="IPR036388">
    <property type="entry name" value="WH-like_DNA-bd_sf"/>
</dbReference>
<dbReference type="PROSITE" id="PS50949">
    <property type="entry name" value="HTH_GNTR"/>
    <property type="match status" value="1"/>
</dbReference>
<gene>
    <name evidence="5" type="ORF">ATL17_3362</name>
</gene>
<comment type="caution">
    <text evidence="5">The sequence shown here is derived from an EMBL/GenBank/DDBJ whole genome shotgun (WGS) entry which is preliminary data.</text>
</comment>
<name>A0A4R6VCF0_9HYPH</name>
<dbReference type="EMBL" id="SNYR01000004">
    <property type="protein sequence ID" value="TDQ60473.1"/>
    <property type="molecule type" value="Genomic_DNA"/>
</dbReference>
<dbReference type="SMART" id="SM00895">
    <property type="entry name" value="FCD"/>
    <property type="match status" value="1"/>
</dbReference>
<evidence type="ECO:0000256" key="3">
    <source>
        <dbReference type="ARBA" id="ARBA00023163"/>
    </source>
</evidence>
<dbReference type="SUPFAM" id="SSF48008">
    <property type="entry name" value="GntR ligand-binding domain-like"/>
    <property type="match status" value="1"/>
</dbReference>
<organism evidence="5 6">
    <name type="scientific">Maritalea mobilis</name>
    <dbReference type="NCBI Taxonomy" id="483324"/>
    <lineage>
        <taxon>Bacteria</taxon>
        <taxon>Pseudomonadati</taxon>
        <taxon>Pseudomonadota</taxon>
        <taxon>Alphaproteobacteria</taxon>
        <taxon>Hyphomicrobiales</taxon>
        <taxon>Devosiaceae</taxon>
        <taxon>Maritalea</taxon>
    </lineage>
</organism>
<evidence type="ECO:0000313" key="6">
    <source>
        <dbReference type="Proteomes" id="UP000295391"/>
    </source>
</evidence>
<dbReference type="Gene3D" id="1.10.10.10">
    <property type="entry name" value="Winged helix-like DNA-binding domain superfamily/Winged helix DNA-binding domain"/>
    <property type="match status" value="1"/>
</dbReference>
<dbReference type="Gene3D" id="1.20.120.530">
    <property type="entry name" value="GntR ligand-binding domain-like"/>
    <property type="match status" value="1"/>
</dbReference>
<dbReference type="PANTHER" id="PTHR43537">
    <property type="entry name" value="TRANSCRIPTIONAL REGULATOR, GNTR FAMILY"/>
    <property type="match status" value="1"/>
</dbReference>
<dbReference type="SUPFAM" id="SSF46785">
    <property type="entry name" value="Winged helix' DNA-binding domain"/>
    <property type="match status" value="1"/>
</dbReference>
<dbReference type="InterPro" id="IPR008920">
    <property type="entry name" value="TF_FadR/GntR_C"/>
</dbReference>
<evidence type="ECO:0000259" key="4">
    <source>
        <dbReference type="PROSITE" id="PS50949"/>
    </source>
</evidence>
<dbReference type="GO" id="GO:0003700">
    <property type="term" value="F:DNA-binding transcription factor activity"/>
    <property type="evidence" value="ECO:0007669"/>
    <property type="project" value="InterPro"/>
</dbReference>
<dbReference type="InterPro" id="IPR011711">
    <property type="entry name" value="GntR_C"/>
</dbReference>
<feature type="domain" description="HTH gntR-type" evidence="4">
    <location>
        <begin position="11"/>
        <end position="78"/>
    </location>
</feature>
<dbReference type="SMART" id="SM00345">
    <property type="entry name" value="HTH_GNTR"/>
    <property type="match status" value="1"/>
</dbReference>
<protein>
    <submittedName>
        <fullName evidence="5">DNA-binding GntR family transcriptional regulator</fullName>
    </submittedName>
</protein>
<keyword evidence="2 5" id="KW-0238">DNA-binding</keyword>
<evidence type="ECO:0000256" key="1">
    <source>
        <dbReference type="ARBA" id="ARBA00023015"/>
    </source>
</evidence>
<evidence type="ECO:0000256" key="2">
    <source>
        <dbReference type="ARBA" id="ARBA00023125"/>
    </source>
</evidence>
<dbReference type="Pfam" id="PF00392">
    <property type="entry name" value="GntR"/>
    <property type="match status" value="1"/>
</dbReference>
<dbReference type="RefSeq" id="WP_133573960.1">
    <property type="nucleotide sequence ID" value="NZ_SNYR01000004.1"/>
</dbReference>
<sequence length="228" mass="25451">MDQEIKTKKSTSLTEQAYLALREKVITCELAPGSDVSEPELAEQLAMSKTPVREAMSRLCLEGLMEAFPRRGYRVTPVTVKDMNDLFAVRAILEGAAAALAATHINADELSVLEELAEAEYVMGEGMSTKGFVARNQMFHAAIAQGSKNPRLHTLIMRHLEEGTRFLYMGTRARDVNFETNSDHQKIVTALRERNVEQARAEMAQHIENTRQGLLQALISQTELNVTF</sequence>
<dbReference type="CDD" id="cd07377">
    <property type="entry name" value="WHTH_GntR"/>
    <property type="match status" value="1"/>
</dbReference>
<dbReference type="Pfam" id="PF07729">
    <property type="entry name" value="FCD"/>
    <property type="match status" value="1"/>
</dbReference>
<proteinExistence type="predicted"/>
<keyword evidence="3" id="KW-0804">Transcription</keyword>
<dbReference type="OrthoDB" id="9788098at2"/>
<keyword evidence="6" id="KW-1185">Reference proteome</keyword>